<dbReference type="InterPro" id="IPR003594">
    <property type="entry name" value="HATPase_dom"/>
</dbReference>
<keyword evidence="5" id="KW-0902">Two-component regulatory system</keyword>
<dbReference type="PROSITE" id="PS50109">
    <property type="entry name" value="HIS_KIN"/>
    <property type="match status" value="1"/>
</dbReference>
<dbReference type="OrthoDB" id="9785252at2"/>
<dbReference type="SUPFAM" id="SSF55874">
    <property type="entry name" value="ATPase domain of HSP90 chaperone/DNA topoisomerase II/histidine kinase"/>
    <property type="match status" value="1"/>
</dbReference>
<dbReference type="PANTHER" id="PTHR43711">
    <property type="entry name" value="TWO-COMPONENT HISTIDINE KINASE"/>
    <property type="match status" value="1"/>
</dbReference>
<dbReference type="RefSeq" id="WP_148044086.1">
    <property type="nucleotide sequence ID" value="NZ_JSAB01000252.1"/>
</dbReference>
<dbReference type="InterPro" id="IPR005467">
    <property type="entry name" value="His_kinase_dom"/>
</dbReference>
<feature type="non-terminal residue" evidence="7">
    <location>
        <position position="1"/>
    </location>
</feature>
<organism evidence="7 8">
    <name type="scientific">Massilia aurea</name>
    <dbReference type="NCBI Taxonomy" id="373040"/>
    <lineage>
        <taxon>Bacteria</taxon>
        <taxon>Pseudomonadati</taxon>
        <taxon>Pseudomonadota</taxon>
        <taxon>Betaproteobacteria</taxon>
        <taxon>Burkholderiales</taxon>
        <taxon>Oxalobacteraceae</taxon>
        <taxon>Telluria group</taxon>
        <taxon>Massilia</taxon>
    </lineage>
</organism>
<evidence type="ECO:0000313" key="8">
    <source>
        <dbReference type="Proteomes" id="UP000283254"/>
    </source>
</evidence>
<sequence length="67" mass="7073">PPEERERVFEPFHRLRPRSAGSGLGLHLVQQVVERHGGHVAILGAPGGGTIARVVLAPVRPVSPGTP</sequence>
<dbReference type="InterPro" id="IPR004358">
    <property type="entry name" value="Sig_transdc_His_kin-like_C"/>
</dbReference>
<gene>
    <name evidence="7" type="ORF">NM04_19970</name>
</gene>
<dbReference type="EMBL" id="JSAB01000252">
    <property type="protein sequence ID" value="RNF29042.1"/>
    <property type="molecule type" value="Genomic_DNA"/>
</dbReference>
<dbReference type="PRINTS" id="PR00344">
    <property type="entry name" value="BCTRLSENSOR"/>
</dbReference>
<accession>A0A422QGG1</accession>
<keyword evidence="4" id="KW-0418">Kinase</keyword>
<dbReference type="GO" id="GO:0004673">
    <property type="term" value="F:protein histidine kinase activity"/>
    <property type="evidence" value="ECO:0007669"/>
    <property type="project" value="UniProtKB-EC"/>
</dbReference>
<keyword evidence="8" id="KW-1185">Reference proteome</keyword>
<feature type="domain" description="Histidine kinase" evidence="6">
    <location>
        <begin position="1"/>
        <end position="60"/>
    </location>
</feature>
<dbReference type="Gene3D" id="3.30.565.10">
    <property type="entry name" value="Histidine kinase-like ATPase, C-terminal domain"/>
    <property type="match status" value="1"/>
</dbReference>
<evidence type="ECO:0000256" key="4">
    <source>
        <dbReference type="ARBA" id="ARBA00022777"/>
    </source>
</evidence>
<comment type="catalytic activity">
    <reaction evidence="1">
        <text>ATP + protein L-histidine = ADP + protein N-phospho-L-histidine.</text>
        <dbReference type="EC" id="2.7.13.3"/>
    </reaction>
</comment>
<dbReference type="PANTHER" id="PTHR43711:SF28">
    <property type="entry name" value="SENSOR HISTIDINE KINASE YXDK"/>
    <property type="match status" value="1"/>
</dbReference>
<evidence type="ECO:0000313" key="7">
    <source>
        <dbReference type="EMBL" id="RNF29042.1"/>
    </source>
</evidence>
<dbReference type="InterPro" id="IPR036890">
    <property type="entry name" value="HATPase_C_sf"/>
</dbReference>
<evidence type="ECO:0000256" key="5">
    <source>
        <dbReference type="ARBA" id="ARBA00023012"/>
    </source>
</evidence>
<comment type="caution">
    <text evidence="7">The sequence shown here is derived from an EMBL/GenBank/DDBJ whole genome shotgun (WGS) entry which is preliminary data.</text>
</comment>
<dbReference type="InterPro" id="IPR050736">
    <property type="entry name" value="Sensor_HK_Regulatory"/>
</dbReference>
<dbReference type="Pfam" id="PF02518">
    <property type="entry name" value="HATPase_c"/>
    <property type="match status" value="1"/>
</dbReference>
<dbReference type="AlphaFoldDB" id="A0A422QGG1"/>
<keyword evidence="3" id="KW-0808">Transferase</keyword>
<evidence type="ECO:0000256" key="1">
    <source>
        <dbReference type="ARBA" id="ARBA00000085"/>
    </source>
</evidence>
<evidence type="ECO:0000259" key="6">
    <source>
        <dbReference type="PROSITE" id="PS50109"/>
    </source>
</evidence>
<evidence type="ECO:0000256" key="3">
    <source>
        <dbReference type="ARBA" id="ARBA00022679"/>
    </source>
</evidence>
<proteinExistence type="predicted"/>
<dbReference type="EC" id="2.7.13.3" evidence="2"/>
<name>A0A422QGG1_9BURK</name>
<dbReference type="GO" id="GO:0000160">
    <property type="term" value="P:phosphorelay signal transduction system"/>
    <property type="evidence" value="ECO:0007669"/>
    <property type="project" value="UniProtKB-KW"/>
</dbReference>
<protein>
    <recommendedName>
        <fullName evidence="2">histidine kinase</fullName>
        <ecNumber evidence="2">2.7.13.3</ecNumber>
    </recommendedName>
</protein>
<dbReference type="CDD" id="cd00075">
    <property type="entry name" value="HATPase"/>
    <property type="match status" value="1"/>
</dbReference>
<dbReference type="Proteomes" id="UP000283254">
    <property type="component" value="Unassembled WGS sequence"/>
</dbReference>
<reference evidence="7" key="1">
    <citation type="submission" date="2014-10" db="EMBL/GenBank/DDBJ databases">
        <title>Massilia sp. genome.</title>
        <authorList>
            <person name="Xu B."/>
            <person name="Dai L."/>
            <person name="Huang Z."/>
        </authorList>
    </citation>
    <scope>NUCLEOTIDE SEQUENCE [LARGE SCALE GENOMIC DNA]</scope>
    <source>
        <strain evidence="7">CFS-1</strain>
    </source>
</reference>
<evidence type="ECO:0000256" key="2">
    <source>
        <dbReference type="ARBA" id="ARBA00012438"/>
    </source>
</evidence>